<evidence type="ECO:0000256" key="3">
    <source>
        <dbReference type="ARBA" id="ARBA00022777"/>
    </source>
</evidence>
<dbReference type="InterPro" id="IPR011009">
    <property type="entry name" value="Kinase-like_dom_sf"/>
</dbReference>
<evidence type="ECO:0000256" key="1">
    <source>
        <dbReference type="ARBA" id="ARBA00022679"/>
    </source>
</evidence>
<keyword evidence="3 8" id="KW-0418">Kinase</keyword>
<feature type="transmembrane region" description="Helical" evidence="6">
    <location>
        <begin position="344"/>
        <end position="367"/>
    </location>
</feature>
<evidence type="ECO:0000256" key="6">
    <source>
        <dbReference type="SAM" id="Phobius"/>
    </source>
</evidence>
<keyword evidence="1 8" id="KW-0808">Transferase</keyword>
<accession>A0ABU1YM18</accession>
<dbReference type="InterPro" id="IPR011990">
    <property type="entry name" value="TPR-like_helical_dom_sf"/>
</dbReference>
<keyword evidence="9" id="KW-1185">Reference proteome</keyword>
<feature type="binding site" evidence="5">
    <location>
        <position position="106"/>
    </location>
    <ligand>
        <name>ATP</name>
        <dbReference type="ChEBI" id="CHEBI:30616"/>
    </ligand>
</feature>
<evidence type="ECO:0000313" key="9">
    <source>
        <dbReference type="Proteomes" id="UP001180453"/>
    </source>
</evidence>
<dbReference type="PANTHER" id="PTHR43289:SF34">
    <property type="entry name" value="SERINE_THREONINE-PROTEIN KINASE YBDM-RELATED"/>
    <property type="match status" value="1"/>
</dbReference>
<dbReference type="Pfam" id="PF00069">
    <property type="entry name" value="Pkinase"/>
    <property type="match status" value="1"/>
</dbReference>
<dbReference type="Gene3D" id="3.30.200.20">
    <property type="entry name" value="Phosphorylase Kinase, domain 1"/>
    <property type="match status" value="1"/>
</dbReference>
<proteinExistence type="predicted"/>
<dbReference type="Gene3D" id="1.25.40.10">
    <property type="entry name" value="Tetratricopeptide repeat domain"/>
    <property type="match status" value="1"/>
</dbReference>
<feature type="domain" description="Protein kinase" evidence="7">
    <location>
        <begin position="75"/>
        <end position="339"/>
    </location>
</feature>
<reference evidence="8 9" key="1">
    <citation type="submission" date="2023-07" db="EMBL/GenBank/DDBJ databases">
        <title>Sorghum-associated microbial communities from plants grown in Nebraska, USA.</title>
        <authorList>
            <person name="Schachtman D."/>
        </authorList>
    </citation>
    <scope>NUCLEOTIDE SEQUENCE [LARGE SCALE GENOMIC DNA]</scope>
    <source>
        <strain evidence="8 9">BE314</strain>
    </source>
</reference>
<dbReference type="InterPro" id="IPR000719">
    <property type="entry name" value="Prot_kinase_dom"/>
</dbReference>
<dbReference type="PROSITE" id="PS00108">
    <property type="entry name" value="PROTEIN_KINASE_ST"/>
    <property type="match status" value="1"/>
</dbReference>
<gene>
    <name evidence="8" type="ORF">J2X20_002565</name>
</gene>
<dbReference type="SMART" id="SM00220">
    <property type="entry name" value="S_TKc"/>
    <property type="match status" value="1"/>
</dbReference>
<dbReference type="InterPro" id="IPR008271">
    <property type="entry name" value="Ser/Thr_kinase_AS"/>
</dbReference>
<dbReference type="PROSITE" id="PS00107">
    <property type="entry name" value="PROTEIN_KINASE_ATP"/>
    <property type="match status" value="1"/>
</dbReference>
<dbReference type="PANTHER" id="PTHR43289">
    <property type="entry name" value="MITOGEN-ACTIVATED PROTEIN KINASE KINASE KINASE 20-RELATED"/>
    <property type="match status" value="1"/>
</dbReference>
<evidence type="ECO:0000256" key="5">
    <source>
        <dbReference type="PROSITE-ProRule" id="PRU10141"/>
    </source>
</evidence>
<evidence type="ECO:0000313" key="8">
    <source>
        <dbReference type="EMBL" id="MDR7269907.1"/>
    </source>
</evidence>
<dbReference type="GO" id="GO:0004674">
    <property type="term" value="F:protein serine/threonine kinase activity"/>
    <property type="evidence" value="ECO:0007669"/>
    <property type="project" value="UniProtKB-EC"/>
</dbReference>
<keyword evidence="6" id="KW-0812">Transmembrane</keyword>
<dbReference type="EC" id="2.7.11.1" evidence="8"/>
<dbReference type="Gene3D" id="1.10.510.10">
    <property type="entry name" value="Transferase(Phosphotransferase) domain 1"/>
    <property type="match status" value="1"/>
</dbReference>
<evidence type="ECO:0000256" key="4">
    <source>
        <dbReference type="ARBA" id="ARBA00022840"/>
    </source>
</evidence>
<dbReference type="InterPro" id="IPR017441">
    <property type="entry name" value="Protein_kinase_ATP_BS"/>
</dbReference>
<keyword evidence="2 5" id="KW-0547">Nucleotide-binding</keyword>
<comment type="caution">
    <text evidence="8">The sequence shown here is derived from an EMBL/GenBank/DDBJ whole genome shotgun (WGS) entry which is preliminary data.</text>
</comment>
<dbReference type="PROSITE" id="PS50011">
    <property type="entry name" value="PROTEIN_KINASE_DOM"/>
    <property type="match status" value="1"/>
</dbReference>
<sequence length="845" mass="90679">MNTSDRAGALAAFDAWQDASPPEREALLSELPPAQRERLEALINADRAAEAGGFLEQPAPLPNTPELAGQVLGAWTLVAPLGSGGMGEVWRARRSDGAHQGEAAIKLLHSPWRGEAAQARFRREGELLARLTHPHIARLLDIGETLIGATRTRYLVLELVDGERIDRWCEVRNLDVAARLQLFLQVCDAVAHAHARLVVHRDLKPGNILVTADGQVKLLDFGVAKLLEGDTGAELTAQVPAGLTPEYAAPEQLRGEPVSTATDVFALGRLLCLLLTRQREPGPELHGDLALIVGRSLKERPDERYAGASALADDVRRHLEHRPILARPDSLAYRSAKFARRYRLQLVALSLVLASLLAGMVATAWQWHEATREAERTRRVQSVLTQLLSGLSPDASGSATVPMIELLRRSWAEAKRRLEDDPALLAEVARPLGLLLAQSGDMTLAAEALALSHAQMQGRGEDGRTVALELAHAQRRLGHGETARQLLTPLLVGHDDDPVAVSALTQLGEMALEAGRLEEAQLMLQRAERGARARFGPTHERYARVADAQASLARAQGRWDDVRRWTAAVVSASANSGRMVGAQARMAQATMEVELGRYAVAVGLLRASVKELSEVLGPANLNTLYTRTWLANALFHHGLADEAEREALAALKLAQGSGDADAAAQIGLVAARLQLRRGDVAGAQTRLSALLAELQTSDVTAAERARTLLGEAALRRGDAAGALVLLEQADRTLRARLGERDADRWLTLALSGLAHEAAGHAGPASTAYREALALGLAGLPAGHPDLARLRALVALGEGRDVFAALANYADALAERADASAIRARLTTWRTPPSSPLPPGLALLDY</sequence>
<evidence type="ECO:0000256" key="2">
    <source>
        <dbReference type="ARBA" id="ARBA00022741"/>
    </source>
</evidence>
<keyword evidence="6" id="KW-1133">Transmembrane helix</keyword>
<evidence type="ECO:0000259" key="7">
    <source>
        <dbReference type="PROSITE" id="PS50011"/>
    </source>
</evidence>
<keyword evidence="4 5" id="KW-0067">ATP-binding</keyword>
<protein>
    <submittedName>
        <fullName evidence="8">Serine/threonine-protein kinase</fullName>
        <ecNumber evidence="8">2.7.11.1</ecNumber>
    </submittedName>
</protein>
<dbReference type="CDD" id="cd14014">
    <property type="entry name" value="STKc_PknB_like"/>
    <property type="match status" value="1"/>
</dbReference>
<dbReference type="SUPFAM" id="SSF48452">
    <property type="entry name" value="TPR-like"/>
    <property type="match status" value="1"/>
</dbReference>
<dbReference type="Proteomes" id="UP001180453">
    <property type="component" value="Unassembled WGS sequence"/>
</dbReference>
<dbReference type="SUPFAM" id="SSF56112">
    <property type="entry name" value="Protein kinase-like (PK-like)"/>
    <property type="match status" value="1"/>
</dbReference>
<dbReference type="EMBL" id="JAVDXU010000002">
    <property type="protein sequence ID" value="MDR7269907.1"/>
    <property type="molecule type" value="Genomic_DNA"/>
</dbReference>
<name>A0ABU1YM18_ROSSA</name>
<dbReference type="RefSeq" id="WP_310265268.1">
    <property type="nucleotide sequence ID" value="NZ_JAVDXU010000002.1"/>
</dbReference>
<keyword evidence="6" id="KW-0472">Membrane</keyword>
<organism evidence="8 9">
    <name type="scientific">Roseateles saccharophilus</name>
    <name type="common">Pseudomonas saccharophila</name>
    <dbReference type="NCBI Taxonomy" id="304"/>
    <lineage>
        <taxon>Bacteria</taxon>
        <taxon>Pseudomonadati</taxon>
        <taxon>Pseudomonadota</taxon>
        <taxon>Betaproteobacteria</taxon>
        <taxon>Burkholderiales</taxon>
        <taxon>Sphaerotilaceae</taxon>
        <taxon>Roseateles</taxon>
    </lineage>
</organism>